<evidence type="ECO:0000256" key="2">
    <source>
        <dbReference type="SAM" id="SignalP"/>
    </source>
</evidence>
<evidence type="ECO:0000313" key="3">
    <source>
        <dbReference type="EMBL" id="KAF4688155.1"/>
    </source>
</evidence>
<protein>
    <submittedName>
        <fullName evidence="3">Uncharacterized protein</fullName>
    </submittedName>
</protein>
<dbReference type="EMBL" id="JABANP010000160">
    <property type="protein sequence ID" value="KAF4688155.1"/>
    <property type="molecule type" value="Genomic_DNA"/>
</dbReference>
<feature type="chain" id="PRO_5029762438" evidence="2">
    <location>
        <begin position="22"/>
        <end position="292"/>
    </location>
</feature>
<dbReference type="Proteomes" id="UP000541610">
    <property type="component" value="Unassembled WGS sequence"/>
</dbReference>
<sequence length="292" mass="33121">MHVNHMTRVMAWLFFLRRGLGSSPITREQIHEASATAHPRPSLKRGLRPVLSEGKLKIDESGQRMVSKAKNISVELQSWYDGIPGAGLKLVGPEVEGTSGPRNRYEVSSSGLYAIFDYVTLKSADEEEYFVLGMHKLRCLAKDEKGRVLEDKARVIVPREPIMHFKLAFPYWLGAEQPEDYQVEVRKPSQSRLDRRRKPVSDPKEVMKRAVTTLYYGLAGAASQRKMKSSSHLRSSMEVTERIEDPTAEHWLLTELCEDRKIYDQGLIVAAASLQAPRLTPRTELCYGHVIC</sequence>
<comment type="caution">
    <text evidence="3">The sequence shown here is derived from an EMBL/GenBank/DDBJ whole genome shotgun (WGS) entry which is preliminary data.</text>
</comment>
<name>A0A7J6NWH3_PEROL</name>
<feature type="signal peptide" evidence="2">
    <location>
        <begin position="1"/>
        <end position="21"/>
    </location>
</feature>
<reference evidence="3 4" key="1">
    <citation type="submission" date="2020-04" db="EMBL/GenBank/DDBJ databases">
        <title>Perkinsus olseni comparative genomics.</title>
        <authorList>
            <person name="Bogema D.R."/>
        </authorList>
    </citation>
    <scope>NUCLEOTIDE SEQUENCE [LARGE SCALE GENOMIC DNA]</scope>
    <source>
        <strain evidence="3">00978-12</strain>
    </source>
</reference>
<feature type="region of interest" description="Disordered" evidence="1">
    <location>
        <begin position="183"/>
        <end position="202"/>
    </location>
</feature>
<accession>A0A7J6NWH3</accession>
<proteinExistence type="predicted"/>
<keyword evidence="2" id="KW-0732">Signal</keyword>
<dbReference type="OrthoDB" id="10628159at2759"/>
<gene>
    <name evidence="3" type="ORF">FOZ60_003103</name>
</gene>
<organism evidence="3 4">
    <name type="scientific">Perkinsus olseni</name>
    <name type="common">Perkinsus atlanticus</name>
    <dbReference type="NCBI Taxonomy" id="32597"/>
    <lineage>
        <taxon>Eukaryota</taxon>
        <taxon>Sar</taxon>
        <taxon>Alveolata</taxon>
        <taxon>Perkinsozoa</taxon>
        <taxon>Perkinsea</taxon>
        <taxon>Perkinsida</taxon>
        <taxon>Perkinsidae</taxon>
        <taxon>Perkinsus</taxon>
    </lineage>
</organism>
<evidence type="ECO:0000256" key="1">
    <source>
        <dbReference type="SAM" id="MobiDB-lite"/>
    </source>
</evidence>
<evidence type="ECO:0000313" key="4">
    <source>
        <dbReference type="Proteomes" id="UP000541610"/>
    </source>
</evidence>
<dbReference type="AlphaFoldDB" id="A0A7J6NWH3"/>